<comment type="caution">
    <text evidence="3">The sequence shown here is derived from an EMBL/GenBank/DDBJ whole genome shotgun (WGS) entry which is preliminary data.</text>
</comment>
<dbReference type="EMBL" id="JARRAG010000001">
    <property type="protein sequence ID" value="MDG3003008.1"/>
    <property type="molecule type" value="Genomic_DNA"/>
</dbReference>
<evidence type="ECO:0000259" key="2">
    <source>
        <dbReference type="Pfam" id="PF23572"/>
    </source>
</evidence>
<dbReference type="InterPro" id="IPR055378">
    <property type="entry name" value="GH3_C"/>
</dbReference>
<dbReference type="Gene3D" id="3.40.50.12780">
    <property type="entry name" value="N-terminal domain of ligase-like"/>
    <property type="match status" value="1"/>
</dbReference>
<sequence>MNASAALAALSGSRAVRRIVNEAFHVHARARMRRLAAIDPFAEQRRTLRRLLAYARGTRFGRDHGFAEIRSIEAYQRRVPIRTYEDLWKDYLCENYPLLEDLTWPGRIPYLALTSGTTQGATKYIPVSRQMVRSNRKAAQTVTAAHMTARPDSRLFEGRIFFLGGTTRLEEPAPGVRQGDLSGVAALEVAPALRPFTFPPIDLALESDWDRKLTRLAEHSLGERITLVSGVPSWLLMLFHQVLARSGRSTIAEVWPNLEMVVHGGVKFDPYERAIRTIVGSDAVRLQETYPCSEGFIAFGDPATGLLRLLVDHGIFYEFIPVDEYREGRVPGTRLWLGDVVTGVDYVLVVSTCAGMWAHVIGDTIRFESLDPPLLRFTGRTRYTLSAFGEHLDHEEVEAALGETSAATGTMVHEWHVGPVFADASGFHQYVIEFGETPRRIDAFRASLDEELRRRNDDYRAHRAPGSGIPAPALIATRPGAFESWMRSRGKLGGQNKVPRMDGGGALTRDLVDHVRGADLVESELGPGDPP</sequence>
<feature type="domain" description="GH3 C-terminal" evidence="2">
    <location>
        <begin position="395"/>
        <end position="501"/>
    </location>
</feature>
<dbReference type="InterPro" id="IPR004993">
    <property type="entry name" value="GH3"/>
</dbReference>
<evidence type="ECO:0000313" key="4">
    <source>
        <dbReference type="Proteomes" id="UP001216907"/>
    </source>
</evidence>
<accession>A0ABT6F5Z0</accession>
<keyword evidence="4" id="KW-1185">Reference proteome</keyword>
<dbReference type="PANTHER" id="PTHR31901:SF9">
    <property type="entry name" value="GH3 DOMAIN-CONTAINING PROTEIN"/>
    <property type="match status" value="1"/>
</dbReference>
<name>A0ABT6F5Z0_9BACT</name>
<evidence type="ECO:0000259" key="1">
    <source>
        <dbReference type="Pfam" id="PF23571"/>
    </source>
</evidence>
<dbReference type="Pfam" id="PF23572">
    <property type="entry name" value="GH3_C"/>
    <property type="match status" value="1"/>
</dbReference>
<evidence type="ECO:0000313" key="3">
    <source>
        <dbReference type="EMBL" id="MDG3003008.1"/>
    </source>
</evidence>
<dbReference type="InterPro" id="IPR055377">
    <property type="entry name" value="GH3_M"/>
</dbReference>
<dbReference type="RefSeq" id="WP_277859366.1">
    <property type="nucleotide sequence ID" value="NZ_JARRAG010000001.1"/>
</dbReference>
<organism evidence="3 4">
    <name type="scientific">Paludisphaera mucosa</name>
    <dbReference type="NCBI Taxonomy" id="3030827"/>
    <lineage>
        <taxon>Bacteria</taxon>
        <taxon>Pseudomonadati</taxon>
        <taxon>Planctomycetota</taxon>
        <taxon>Planctomycetia</taxon>
        <taxon>Isosphaerales</taxon>
        <taxon>Isosphaeraceae</taxon>
        <taxon>Paludisphaera</taxon>
    </lineage>
</organism>
<dbReference type="Pfam" id="PF23571">
    <property type="entry name" value="GH3_M"/>
    <property type="match status" value="1"/>
</dbReference>
<protein>
    <submittedName>
        <fullName evidence="3">GH3 auxin-responsive promoter family protein</fullName>
    </submittedName>
</protein>
<dbReference type="InterPro" id="IPR042099">
    <property type="entry name" value="ANL_N_sf"/>
</dbReference>
<feature type="domain" description="GH3 middle" evidence="1">
    <location>
        <begin position="309"/>
        <end position="380"/>
    </location>
</feature>
<dbReference type="PANTHER" id="PTHR31901">
    <property type="entry name" value="GH3 DOMAIN-CONTAINING PROTEIN"/>
    <property type="match status" value="1"/>
</dbReference>
<proteinExistence type="predicted"/>
<reference evidence="3 4" key="1">
    <citation type="submission" date="2023-03" db="EMBL/GenBank/DDBJ databases">
        <title>Paludisphaera mucosa sp. nov. a novel planctomycete from northern fen.</title>
        <authorList>
            <person name="Ivanova A."/>
        </authorList>
    </citation>
    <scope>NUCLEOTIDE SEQUENCE [LARGE SCALE GENOMIC DNA]</scope>
    <source>
        <strain evidence="3 4">Pla2</strain>
    </source>
</reference>
<dbReference type="Pfam" id="PF03321">
    <property type="entry name" value="GH3"/>
    <property type="match status" value="1"/>
</dbReference>
<dbReference type="Proteomes" id="UP001216907">
    <property type="component" value="Unassembled WGS sequence"/>
</dbReference>
<gene>
    <name evidence="3" type="ORF">PZE19_04455</name>
</gene>